<name>A0A426ZQ68_ENSVE</name>
<dbReference type="AlphaFoldDB" id="A0A426ZQ68"/>
<accession>A0A426ZQ68</accession>
<gene>
    <name evidence="2" type="ORF">B296_00002555</name>
</gene>
<reference evidence="2 3" key="1">
    <citation type="journal article" date="2014" name="Agronomy (Basel)">
        <title>A Draft Genome Sequence for Ensete ventricosum, the Drought-Tolerant Tree Against Hunger.</title>
        <authorList>
            <person name="Harrison J."/>
            <person name="Moore K.A."/>
            <person name="Paszkiewicz K."/>
            <person name="Jones T."/>
            <person name="Grant M."/>
            <person name="Ambacheew D."/>
            <person name="Muzemil S."/>
            <person name="Studholme D.J."/>
        </authorList>
    </citation>
    <scope>NUCLEOTIDE SEQUENCE [LARGE SCALE GENOMIC DNA]</scope>
</reference>
<feature type="region of interest" description="Disordered" evidence="1">
    <location>
        <begin position="1"/>
        <end position="46"/>
    </location>
</feature>
<dbReference type="Proteomes" id="UP000287651">
    <property type="component" value="Unassembled WGS sequence"/>
</dbReference>
<comment type="caution">
    <text evidence="2">The sequence shown here is derived from an EMBL/GenBank/DDBJ whole genome shotgun (WGS) entry which is preliminary data.</text>
</comment>
<dbReference type="EMBL" id="AMZH03005550">
    <property type="protein sequence ID" value="RRT66139.1"/>
    <property type="molecule type" value="Genomic_DNA"/>
</dbReference>
<evidence type="ECO:0000256" key="1">
    <source>
        <dbReference type="SAM" id="MobiDB-lite"/>
    </source>
</evidence>
<organism evidence="2 3">
    <name type="scientific">Ensete ventricosum</name>
    <name type="common">Abyssinian banana</name>
    <name type="synonym">Musa ensete</name>
    <dbReference type="NCBI Taxonomy" id="4639"/>
    <lineage>
        <taxon>Eukaryota</taxon>
        <taxon>Viridiplantae</taxon>
        <taxon>Streptophyta</taxon>
        <taxon>Embryophyta</taxon>
        <taxon>Tracheophyta</taxon>
        <taxon>Spermatophyta</taxon>
        <taxon>Magnoliopsida</taxon>
        <taxon>Liliopsida</taxon>
        <taxon>Zingiberales</taxon>
        <taxon>Musaceae</taxon>
        <taxon>Ensete</taxon>
    </lineage>
</organism>
<evidence type="ECO:0000313" key="3">
    <source>
        <dbReference type="Proteomes" id="UP000287651"/>
    </source>
</evidence>
<feature type="region of interest" description="Disordered" evidence="1">
    <location>
        <begin position="88"/>
        <end position="112"/>
    </location>
</feature>
<sequence length="551" mass="61515">MAAISFVQHQEERLNHEARRTRVVPQPAVSKLSTPPTVSRPPQPNYLAREELRDESAKGLCRRYDKLWSLEHHCKKKRPLMIVPTEEPKLEDTALEPKEEDTPQPATRTVPTLVGYTNPQKLKIEGFLEQQPVIVLIDTESTHNFISNKCFFPTTTHPNILISRDKSFLKCYILPNPPWLLIRYFQILGDFHDFPQEKIMMLKVFLDDDLRSTAQDHEKIESYQWQNQSKGRIIYRTQQSMNIIPSTMKKDAPPWPSGTIALTTTMSPTPNRGQMFIIEAGTSRVGIGIALMQDDQLLIRIEDFPTFYTRCLKEILIAIKLKPHALCRCPAASSRPSPLPSSPPSSAAGHCLLPQPLPAGLLHCCLPLQHLPPRHHPPPLHVAAALSLGRLFLHRPPLFLSSLPPPPPIPVISLPSLATRTKSCRCSPAAPAFCSQPPPPATATATLISSSKKLQPLPSPLLPAAFPPAVVAALLQHRCCSPPLYRPPTTHRTQRPLPCRTNALPSSHPPLQHTAAFPCLLRYFHWPDLNSAQPASMLLPPLPYFHPSAPP</sequence>
<evidence type="ECO:0000313" key="2">
    <source>
        <dbReference type="EMBL" id="RRT66139.1"/>
    </source>
</evidence>
<proteinExistence type="predicted"/>
<feature type="compositionally biased region" description="Basic and acidic residues" evidence="1">
    <location>
        <begin position="9"/>
        <end position="20"/>
    </location>
</feature>
<feature type="compositionally biased region" description="Basic and acidic residues" evidence="1">
    <location>
        <begin position="88"/>
        <end position="101"/>
    </location>
</feature>
<protein>
    <submittedName>
        <fullName evidence="2">Uncharacterized protein</fullName>
    </submittedName>
</protein>